<dbReference type="AlphaFoldDB" id="A0A8K0IX99"/>
<evidence type="ECO:0000313" key="4">
    <source>
        <dbReference type="Proteomes" id="UP000797356"/>
    </source>
</evidence>
<evidence type="ECO:0000313" key="3">
    <source>
        <dbReference type="EMBL" id="KAG1370137.1"/>
    </source>
</evidence>
<evidence type="ECO:0000256" key="1">
    <source>
        <dbReference type="SAM" id="Coils"/>
    </source>
</evidence>
<evidence type="ECO:0000256" key="2">
    <source>
        <dbReference type="SAM" id="MobiDB-lite"/>
    </source>
</evidence>
<dbReference type="Proteomes" id="UP000797356">
    <property type="component" value="Chromosome 15"/>
</dbReference>
<gene>
    <name evidence="3" type="ORF">COCNU_15G005030</name>
</gene>
<feature type="compositionally biased region" description="Pro residues" evidence="2">
    <location>
        <begin position="63"/>
        <end position="77"/>
    </location>
</feature>
<reference evidence="3" key="2">
    <citation type="submission" date="2019-07" db="EMBL/GenBank/DDBJ databases">
        <authorList>
            <person name="Yang Y."/>
            <person name="Bocs S."/>
            <person name="Baudouin L."/>
        </authorList>
    </citation>
    <scope>NUCLEOTIDE SEQUENCE</scope>
    <source>
        <tissue evidence="3">Spear leaf of Hainan Tall coconut</tissue>
    </source>
</reference>
<feature type="region of interest" description="Disordered" evidence="2">
    <location>
        <begin position="181"/>
        <end position="204"/>
    </location>
</feature>
<keyword evidence="4" id="KW-1185">Reference proteome</keyword>
<comment type="caution">
    <text evidence="3">The sequence shown here is derived from an EMBL/GenBank/DDBJ whole genome shotgun (WGS) entry which is preliminary data.</text>
</comment>
<proteinExistence type="predicted"/>
<feature type="compositionally biased region" description="Basic residues" evidence="2">
    <location>
        <begin position="193"/>
        <end position="204"/>
    </location>
</feature>
<keyword evidence="1" id="KW-0175">Coiled coil</keyword>
<feature type="region of interest" description="Disordered" evidence="2">
    <location>
        <begin position="26"/>
        <end position="78"/>
    </location>
</feature>
<organism evidence="3 4">
    <name type="scientific">Cocos nucifera</name>
    <name type="common">Coconut palm</name>
    <dbReference type="NCBI Taxonomy" id="13894"/>
    <lineage>
        <taxon>Eukaryota</taxon>
        <taxon>Viridiplantae</taxon>
        <taxon>Streptophyta</taxon>
        <taxon>Embryophyta</taxon>
        <taxon>Tracheophyta</taxon>
        <taxon>Spermatophyta</taxon>
        <taxon>Magnoliopsida</taxon>
        <taxon>Liliopsida</taxon>
        <taxon>Arecaceae</taxon>
        <taxon>Arecoideae</taxon>
        <taxon>Cocoseae</taxon>
        <taxon>Attaleinae</taxon>
        <taxon>Cocos</taxon>
    </lineage>
</organism>
<feature type="coiled-coil region" evidence="1">
    <location>
        <begin position="128"/>
        <end position="162"/>
    </location>
</feature>
<dbReference type="EMBL" id="CM017886">
    <property type="protein sequence ID" value="KAG1370137.1"/>
    <property type="molecule type" value="Genomic_DNA"/>
</dbReference>
<reference evidence="3" key="1">
    <citation type="journal article" date="2017" name="Gigascience">
        <title>The genome draft of coconut (Cocos nucifera).</title>
        <authorList>
            <person name="Xiao Y."/>
            <person name="Xu P."/>
            <person name="Fan H."/>
            <person name="Baudouin L."/>
            <person name="Xia W."/>
            <person name="Bocs S."/>
            <person name="Xu J."/>
            <person name="Li Q."/>
            <person name="Guo A."/>
            <person name="Zhou L."/>
            <person name="Li J."/>
            <person name="Wu Y."/>
            <person name="Ma Z."/>
            <person name="Armero A."/>
            <person name="Issali A.E."/>
            <person name="Liu N."/>
            <person name="Peng M."/>
            <person name="Yang Y."/>
        </authorList>
    </citation>
    <scope>NUCLEOTIDE SEQUENCE</scope>
    <source>
        <tissue evidence="3">Spear leaf of Hainan Tall coconut</tissue>
    </source>
</reference>
<sequence>MNGQLSRIFLGLSPRGMRVSVESLHHAIKRKPASRPSRPSRGPSKKSREGSLPRVRSTQPSSPLRPPPEWSSSPPPVEAISTNNDVIIIEAPARHRSTWMVIECLLNSELEDKTQTTNAWAEVTGELLHATEKREKKYQEKIALLQAKLASSRDKSANLEIQQKKDKKEFEKLRVDFQKKMESVESTSMRKGLNGRKPKSLSKS</sequence>
<accession>A0A8K0IX99</accession>
<name>A0A8K0IX99_COCNU</name>
<protein>
    <submittedName>
        <fullName evidence="3">Uncharacterized protein</fullName>
    </submittedName>
</protein>